<keyword evidence="4" id="KW-0862">Zinc</keyword>
<keyword evidence="5 6" id="KW-0238">DNA-binding</keyword>
<evidence type="ECO:0000256" key="4">
    <source>
        <dbReference type="ARBA" id="ARBA00022833"/>
    </source>
</evidence>
<dbReference type="PROSITE" id="PS50950">
    <property type="entry name" value="ZF_THAP"/>
    <property type="match status" value="1"/>
</dbReference>
<sequence length="398" mass="45289">MPKVNCCVQLCTSSSKRTPNLSFYRLSKDKEKRNRWDVLCNNANLKTKSAWTSICCLHFPGGFKSHNDELSVFPSSKEWKTVIGSYNDSLKQWKSKESCNVQSRELQETNKLPLVSKNDAKARSTASITKRTRVAETSVQNDEKRVVFTFNRNEGSDTQIRFWTGFYSSNILVAIFTNLLEPHVNALHYWDSNNSAKKDADPEKCGRKRQLQPIDEMFLTLVKQESANEALDERFNLSAMDASRIFMTWVHFMHTVLNSIEIWLSKSKIRKYLPDCFKGLYNDVRVIIDCTEIPLEKPSDFECQAATFSMYEHCNTVKALVGISPSGIPTFISDAYEGSISDNEITLKSGLIEKREANDAIMADRGFTGIDTLNKHKIRLTTPHFLSGKAQMDVSNLV</sequence>
<protein>
    <submittedName>
        <fullName evidence="9">Uncharacterized protein LOC116293119</fullName>
    </submittedName>
</protein>
<dbReference type="AlphaFoldDB" id="A0A6P8HKR6"/>
<evidence type="ECO:0000256" key="1">
    <source>
        <dbReference type="ARBA" id="ARBA00001968"/>
    </source>
</evidence>
<keyword evidence="3 6" id="KW-0863">Zinc-finger</keyword>
<keyword evidence="2" id="KW-0479">Metal-binding</keyword>
<dbReference type="GO" id="GO:0003677">
    <property type="term" value="F:DNA binding"/>
    <property type="evidence" value="ECO:0007669"/>
    <property type="project" value="UniProtKB-UniRule"/>
</dbReference>
<dbReference type="GO" id="GO:0008270">
    <property type="term" value="F:zinc ion binding"/>
    <property type="evidence" value="ECO:0007669"/>
    <property type="project" value="UniProtKB-KW"/>
</dbReference>
<keyword evidence="8" id="KW-1185">Reference proteome</keyword>
<dbReference type="KEGG" id="aten:116293119"/>
<evidence type="ECO:0000256" key="2">
    <source>
        <dbReference type="ARBA" id="ARBA00022723"/>
    </source>
</evidence>
<dbReference type="SUPFAM" id="SSF57716">
    <property type="entry name" value="Glucocorticoid receptor-like (DNA-binding domain)"/>
    <property type="match status" value="1"/>
</dbReference>
<evidence type="ECO:0000313" key="8">
    <source>
        <dbReference type="Proteomes" id="UP000515163"/>
    </source>
</evidence>
<dbReference type="InterPro" id="IPR027806">
    <property type="entry name" value="HARBI1_dom"/>
</dbReference>
<dbReference type="GeneID" id="116293119"/>
<dbReference type="Proteomes" id="UP000515163">
    <property type="component" value="Unplaced"/>
</dbReference>
<dbReference type="InParanoid" id="A0A6P8HKR6"/>
<comment type="cofactor">
    <cofactor evidence="1">
        <name>a divalent metal cation</name>
        <dbReference type="ChEBI" id="CHEBI:60240"/>
    </cofactor>
</comment>
<proteinExistence type="predicted"/>
<organism evidence="8 9">
    <name type="scientific">Actinia tenebrosa</name>
    <name type="common">Australian red waratah sea anemone</name>
    <dbReference type="NCBI Taxonomy" id="6105"/>
    <lineage>
        <taxon>Eukaryota</taxon>
        <taxon>Metazoa</taxon>
        <taxon>Cnidaria</taxon>
        <taxon>Anthozoa</taxon>
        <taxon>Hexacorallia</taxon>
        <taxon>Actiniaria</taxon>
        <taxon>Actiniidae</taxon>
        <taxon>Actinia</taxon>
    </lineage>
</organism>
<dbReference type="InterPro" id="IPR006612">
    <property type="entry name" value="THAP_Znf"/>
</dbReference>
<dbReference type="OrthoDB" id="6087056at2759"/>
<dbReference type="PANTHER" id="PTHR23080">
    <property type="entry name" value="THAP DOMAIN PROTEIN"/>
    <property type="match status" value="1"/>
</dbReference>
<dbReference type="PANTHER" id="PTHR23080:SF133">
    <property type="entry name" value="SI:CH211-262I1.5-RELATED"/>
    <property type="match status" value="1"/>
</dbReference>
<dbReference type="RefSeq" id="XP_031556376.1">
    <property type="nucleotide sequence ID" value="XM_031700516.1"/>
</dbReference>
<name>A0A6P8HKR6_ACTTE</name>
<evidence type="ECO:0000256" key="5">
    <source>
        <dbReference type="ARBA" id="ARBA00023125"/>
    </source>
</evidence>
<reference evidence="9" key="1">
    <citation type="submission" date="2025-08" db="UniProtKB">
        <authorList>
            <consortium name="RefSeq"/>
        </authorList>
    </citation>
    <scope>IDENTIFICATION</scope>
    <source>
        <tissue evidence="9">Tentacle</tissue>
    </source>
</reference>
<dbReference type="Pfam" id="PF05485">
    <property type="entry name" value="THAP"/>
    <property type="match status" value="1"/>
</dbReference>
<feature type="domain" description="THAP-type" evidence="7">
    <location>
        <begin position="1"/>
        <end position="77"/>
    </location>
</feature>
<dbReference type="Pfam" id="PF13359">
    <property type="entry name" value="DDE_Tnp_4"/>
    <property type="match status" value="1"/>
</dbReference>
<evidence type="ECO:0000256" key="3">
    <source>
        <dbReference type="ARBA" id="ARBA00022771"/>
    </source>
</evidence>
<gene>
    <name evidence="9" type="primary">LOC116293119</name>
</gene>
<evidence type="ECO:0000313" key="9">
    <source>
        <dbReference type="RefSeq" id="XP_031556376.1"/>
    </source>
</evidence>
<evidence type="ECO:0000259" key="7">
    <source>
        <dbReference type="PROSITE" id="PS50950"/>
    </source>
</evidence>
<accession>A0A6P8HKR6</accession>
<evidence type="ECO:0000256" key="6">
    <source>
        <dbReference type="PROSITE-ProRule" id="PRU00309"/>
    </source>
</evidence>